<dbReference type="Pfam" id="PF01798">
    <property type="entry name" value="Nop"/>
    <property type="match status" value="1"/>
</dbReference>
<keyword evidence="9" id="KW-1185">Reference proteome</keyword>
<dbReference type="InterPro" id="IPR045056">
    <property type="entry name" value="Nop56/Nop58"/>
</dbReference>
<gene>
    <name evidence="8" type="ORF">BCR34DRAFT_567835</name>
</gene>
<dbReference type="FunFam" id="1.10.246.90:FF:000001">
    <property type="entry name" value="Nucleolar protein 56"/>
    <property type="match status" value="1"/>
</dbReference>
<dbReference type="InterPro" id="IPR036070">
    <property type="entry name" value="Nop_dom_sf"/>
</dbReference>
<sequence>MSVDYLLHENPVGYAVFKVVLQADTIGNRLKEVQMAAQDLDKFGKMVDLVGLAPFEGTSHALQEINDVSEGILSDFLRATLETNLPKAGKKKTITLGLSEKNLAGSIKAVFPNLSCETSETSEVVADLLRGLRQHAQKLIKKLQPGDIDRSVLGLGHAYSRAKVKFSVQKNDNHIIQAIATLDQIDKDLNLFCMRLRENYGWHFPELAKIVSNNETYAQLVLIIGDKTRLTDDDLHDLAAAVNDDEAVAQAIINASRTSMGRDLSEADMENVMSFAKRTTSLAAYRRTLSNYLSSKMGTVAPNLAALIGDTVGARLISKAGSLTNLSKYPASTVQILGAEKALFRALKTKGNTPKYGLIYHSSFIGKTGTKSKGRISRFLANKCSIASRIDNFSDMPTSKFGEALKRQVEERIEFYANGTAPAKNSTVMKAAMDEVMADMMDIDDPTAGAAEDVVIADGITAKATEQAVRHKKEKKEKKKDKKSKKADADSSAEEEVIEKKKKRKSDVGDAVSEKKRKHAEGVDGEGKKKKKRSKSM</sequence>
<evidence type="ECO:0000256" key="2">
    <source>
        <dbReference type="ARBA" id="ARBA00009211"/>
    </source>
</evidence>
<dbReference type="InterPro" id="IPR042239">
    <property type="entry name" value="Nop_C"/>
</dbReference>
<dbReference type="EMBL" id="MCFA01000082">
    <property type="protein sequence ID" value="ORY09728.1"/>
    <property type="molecule type" value="Genomic_DNA"/>
</dbReference>
<dbReference type="GO" id="GO:0031428">
    <property type="term" value="C:box C/D methylation guide snoRNP complex"/>
    <property type="evidence" value="ECO:0007669"/>
    <property type="project" value="InterPro"/>
</dbReference>
<dbReference type="GO" id="GO:0032040">
    <property type="term" value="C:small-subunit processome"/>
    <property type="evidence" value="ECO:0007669"/>
    <property type="project" value="InterPro"/>
</dbReference>
<accession>A0A1Y1ZHI2</accession>
<dbReference type="FunFam" id="1.10.287.4070:FF:000004">
    <property type="entry name" value="Nucleolar protein 56"/>
    <property type="match status" value="1"/>
</dbReference>
<comment type="subcellular location">
    <subcellularLocation>
        <location evidence="1">Nucleus</location>
        <location evidence="1">Nucleolus</location>
    </subcellularLocation>
</comment>
<feature type="domain" description="Nop" evidence="7">
    <location>
        <begin position="300"/>
        <end position="418"/>
    </location>
</feature>
<evidence type="ECO:0000313" key="8">
    <source>
        <dbReference type="EMBL" id="ORY09728.1"/>
    </source>
</evidence>
<dbReference type="InterPro" id="IPR002687">
    <property type="entry name" value="Nop_dom"/>
</dbReference>
<feature type="compositionally biased region" description="Basic residues" evidence="6">
    <location>
        <begin position="528"/>
        <end position="537"/>
    </location>
</feature>
<dbReference type="Gene3D" id="1.10.246.90">
    <property type="entry name" value="Nop domain"/>
    <property type="match status" value="1"/>
</dbReference>
<dbReference type="PANTHER" id="PTHR10894:SF0">
    <property type="entry name" value="NUCLEOLAR PROTEIN 56"/>
    <property type="match status" value="1"/>
</dbReference>
<dbReference type="SMART" id="SM00931">
    <property type="entry name" value="NOSIC"/>
    <property type="match status" value="1"/>
</dbReference>
<dbReference type="GO" id="GO:0042254">
    <property type="term" value="P:ribosome biogenesis"/>
    <property type="evidence" value="ECO:0007669"/>
    <property type="project" value="UniProtKB-KW"/>
</dbReference>
<dbReference type="InterPro" id="IPR012976">
    <property type="entry name" value="NOSIC"/>
</dbReference>
<reference evidence="8 9" key="1">
    <citation type="submission" date="2016-07" db="EMBL/GenBank/DDBJ databases">
        <title>Pervasive Adenine N6-methylation of Active Genes in Fungi.</title>
        <authorList>
            <consortium name="DOE Joint Genome Institute"/>
            <person name="Mondo S.J."/>
            <person name="Dannebaum R.O."/>
            <person name="Kuo R.C."/>
            <person name="Labutti K."/>
            <person name="Haridas S."/>
            <person name="Kuo A."/>
            <person name="Salamov A."/>
            <person name="Ahrendt S.R."/>
            <person name="Lipzen A."/>
            <person name="Sullivan W."/>
            <person name="Andreopoulos W.B."/>
            <person name="Clum A."/>
            <person name="Lindquist E."/>
            <person name="Daum C."/>
            <person name="Ramamoorthy G.K."/>
            <person name="Gryganskyi A."/>
            <person name="Culley D."/>
            <person name="Magnuson J.K."/>
            <person name="James T.Y."/>
            <person name="O'Malley M.A."/>
            <person name="Stajich J.E."/>
            <person name="Spatafora J.W."/>
            <person name="Visel A."/>
            <person name="Grigoriev I.V."/>
        </authorList>
    </citation>
    <scope>NUCLEOTIDE SEQUENCE [LARGE SCALE GENOMIC DNA]</scope>
    <source>
        <strain evidence="8 9">CBS 115471</strain>
    </source>
</reference>
<evidence type="ECO:0000256" key="5">
    <source>
        <dbReference type="ARBA" id="ARBA00040742"/>
    </source>
</evidence>
<dbReference type="Pfam" id="PF08156">
    <property type="entry name" value="NOP5NT"/>
    <property type="match status" value="1"/>
</dbReference>
<evidence type="ECO:0000313" key="9">
    <source>
        <dbReference type="Proteomes" id="UP000193144"/>
    </source>
</evidence>
<feature type="compositionally biased region" description="Basic and acidic residues" evidence="6">
    <location>
        <begin position="506"/>
        <end position="527"/>
    </location>
</feature>
<dbReference type="PANTHER" id="PTHR10894">
    <property type="entry name" value="NUCLEOLAR PROTEIN 5 NUCLEOLAR PROTEIN NOP5 NOP58"/>
    <property type="match status" value="1"/>
</dbReference>
<name>A0A1Y1ZHI2_9PLEO</name>
<evidence type="ECO:0000256" key="6">
    <source>
        <dbReference type="SAM" id="MobiDB-lite"/>
    </source>
</evidence>
<evidence type="ECO:0000256" key="4">
    <source>
        <dbReference type="ARBA" id="ARBA00023242"/>
    </source>
</evidence>
<comment type="similarity">
    <text evidence="2">Belongs to the NOP5/NOP56 family.</text>
</comment>
<keyword evidence="4" id="KW-0539">Nucleus</keyword>
<evidence type="ECO:0000259" key="7">
    <source>
        <dbReference type="PROSITE" id="PS51358"/>
    </source>
</evidence>
<dbReference type="OrthoDB" id="6780543at2759"/>
<feature type="region of interest" description="Disordered" evidence="6">
    <location>
        <begin position="467"/>
        <end position="537"/>
    </location>
</feature>
<proteinExistence type="inferred from homology"/>
<dbReference type="Proteomes" id="UP000193144">
    <property type="component" value="Unassembled WGS sequence"/>
</dbReference>
<dbReference type="SUPFAM" id="SSF89124">
    <property type="entry name" value="Nop domain"/>
    <property type="match status" value="1"/>
</dbReference>
<dbReference type="Gene3D" id="1.10.287.4070">
    <property type="match status" value="1"/>
</dbReference>
<dbReference type="GO" id="GO:0030515">
    <property type="term" value="F:snoRNA binding"/>
    <property type="evidence" value="ECO:0007669"/>
    <property type="project" value="InterPro"/>
</dbReference>
<dbReference type="InterPro" id="IPR012974">
    <property type="entry name" value="NOP58/56_N"/>
</dbReference>
<organism evidence="8 9">
    <name type="scientific">Clohesyomyces aquaticus</name>
    <dbReference type="NCBI Taxonomy" id="1231657"/>
    <lineage>
        <taxon>Eukaryota</taxon>
        <taxon>Fungi</taxon>
        <taxon>Dikarya</taxon>
        <taxon>Ascomycota</taxon>
        <taxon>Pezizomycotina</taxon>
        <taxon>Dothideomycetes</taxon>
        <taxon>Pleosporomycetidae</taxon>
        <taxon>Pleosporales</taxon>
        <taxon>Lindgomycetaceae</taxon>
        <taxon>Clohesyomyces</taxon>
    </lineage>
</organism>
<comment type="caution">
    <text evidence="8">The sequence shown here is derived from an EMBL/GenBank/DDBJ whole genome shotgun (WGS) entry which is preliminary data.</text>
</comment>
<keyword evidence="3" id="KW-0690">Ribosome biogenesis</keyword>
<evidence type="ECO:0000256" key="1">
    <source>
        <dbReference type="ARBA" id="ARBA00004604"/>
    </source>
</evidence>
<dbReference type="STRING" id="1231657.A0A1Y1ZHI2"/>
<evidence type="ECO:0000256" key="3">
    <source>
        <dbReference type="ARBA" id="ARBA00022517"/>
    </source>
</evidence>
<feature type="compositionally biased region" description="Basic residues" evidence="6">
    <location>
        <begin position="470"/>
        <end position="485"/>
    </location>
</feature>
<dbReference type="AlphaFoldDB" id="A0A1Y1ZHI2"/>
<dbReference type="PROSITE" id="PS51358">
    <property type="entry name" value="NOP"/>
    <property type="match status" value="1"/>
</dbReference>
<protein>
    <recommendedName>
        <fullName evidence="5">Nucleolar protein 56</fullName>
    </recommendedName>
</protein>